<evidence type="ECO:0000256" key="1">
    <source>
        <dbReference type="SAM" id="MobiDB-lite"/>
    </source>
</evidence>
<organism evidence="3 4">
    <name type="scientific">Prymnesium parvum</name>
    <name type="common">Toxic golden alga</name>
    <dbReference type="NCBI Taxonomy" id="97485"/>
    <lineage>
        <taxon>Eukaryota</taxon>
        <taxon>Haptista</taxon>
        <taxon>Haptophyta</taxon>
        <taxon>Prymnesiophyceae</taxon>
        <taxon>Prymnesiales</taxon>
        <taxon>Prymnesiaceae</taxon>
        <taxon>Prymnesium</taxon>
    </lineage>
</organism>
<dbReference type="Proteomes" id="UP001515480">
    <property type="component" value="Unassembled WGS sequence"/>
</dbReference>
<evidence type="ECO:0008006" key="5">
    <source>
        <dbReference type="Google" id="ProtNLM"/>
    </source>
</evidence>
<feature type="region of interest" description="Disordered" evidence="1">
    <location>
        <begin position="20"/>
        <end position="46"/>
    </location>
</feature>
<evidence type="ECO:0000256" key="2">
    <source>
        <dbReference type="SAM" id="SignalP"/>
    </source>
</evidence>
<keyword evidence="2" id="KW-0732">Signal</keyword>
<feature type="chain" id="PRO_5044303711" description="Peroxisomal membrane protein PEX16" evidence="2">
    <location>
        <begin position="22"/>
        <end position="234"/>
    </location>
</feature>
<reference evidence="3 4" key="1">
    <citation type="journal article" date="2024" name="Science">
        <title>Giant polyketide synthase enzymes in the biosynthesis of giant marine polyether toxins.</title>
        <authorList>
            <person name="Fallon T.R."/>
            <person name="Shende V.V."/>
            <person name="Wierzbicki I.H."/>
            <person name="Pendleton A.L."/>
            <person name="Watervoot N.F."/>
            <person name="Auber R.P."/>
            <person name="Gonzalez D.J."/>
            <person name="Wisecaver J.H."/>
            <person name="Moore B.S."/>
        </authorList>
    </citation>
    <scope>NUCLEOTIDE SEQUENCE [LARGE SCALE GENOMIC DNA]</scope>
    <source>
        <strain evidence="3 4">12B1</strain>
    </source>
</reference>
<name>A0AB34IN12_PRYPA</name>
<feature type="compositionally biased region" description="Pro residues" evidence="1">
    <location>
        <begin position="25"/>
        <end position="46"/>
    </location>
</feature>
<evidence type="ECO:0000313" key="4">
    <source>
        <dbReference type="Proteomes" id="UP001515480"/>
    </source>
</evidence>
<comment type="caution">
    <text evidence="3">The sequence shown here is derived from an EMBL/GenBank/DDBJ whole genome shotgun (WGS) entry which is preliminary data.</text>
</comment>
<evidence type="ECO:0000313" key="3">
    <source>
        <dbReference type="EMBL" id="KAL1503796.1"/>
    </source>
</evidence>
<dbReference type="EMBL" id="JBGBPQ010000021">
    <property type="protein sequence ID" value="KAL1503796.1"/>
    <property type="molecule type" value="Genomic_DNA"/>
</dbReference>
<accession>A0AB34IN12</accession>
<protein>
    <recommendedName>
        <fullName evidence="5">Peroxisomal membrane protein PEX16</fullName>
    </recommendedName>
</protein>
<gene>
    <name evidence="3" type="ORF">AB1Y20_012264</name>
</gene>
<sequence length="234" mass="23787">MSVRLAALLLAAAAAARATEACDPSSPPTPKTHTPPNPSPRDPHPPPLALAALALRRASLGFAAHAAARGALVCLSAARSNEPLKLVRLLALADDLLFALLLRHAGAQLGTLTALDERAAAREALEATAALWRRLRVPIRLKLLGALARLLWELRGEQIGAAGAAVKRRRRVARAAGGVGGVGGAAGAGRVGGVGGVGAGAARRGVVAEIGSGAVTQVERSYVQPPPLLFQTMG</sequence>
<proteinExistence type="predicted"/>
<keyword evidence="4" id="KW-1185">Reference proteome</keyword>
<feature type="signal peptide" evidence="2">
    <location>
        <begin position="1"/>
        <end position="21"/>
    </location>
</feature>
<dbReference type="AlphaFoldDB" id="A0AB34IN12"/>